<dbReference type="Proteomes" id="UP000256964">
    <property type="component" value="Unassembled WGS sequence"/>
</dbReference>
<feature type="compositionally biased region" description="Basic and acidic residues" evidence="1">
    <location>
        <begin position="542"/>
        <end position="553"/>
    </location>
</feature>
<feature type="compositionally biased region" description="Basic residues" evidence="1">
    <location>
        <begin position="331"/>
        <end position="341"/>
    </location>
</feature>
<feature type="region of interest" description="Disordered" evidence="1">
    <location>
        <begin position="398"/>
        <end position="433"/>
    </location>
</feature>
<feature type="transmembrane region" description="Helical" evidence="2">
    <location>
        <begin position="298"/>
        <end position="324"/>
    </location>
</feature>
<reference evidence="4 5" key="1">
    <citation type="journal article" date="2018" name="Biotechnol. Biofuels">
        <title>Integrative visual omics of the white-rot fungus Polyporus brumalis exposes the biotechnological potential of its oxidative enzymes for delignifying raw plant biomass.</title>
        <authorList>
            <person name="Miyauchi S."/>
            <person name="Rancon A."/>
            <person name="Drula E."/>
            <person name="Hage H."/>
            <person name="Chaduli D."/>
            <person name="Favel A."/>
            <person name="Grisel S."/>
            <person name="Henrissat B."/>
            <person name="Herpoel-Gimbert I."/>
            <person name="Ruiz-Duenas F.J."/>
            <person name="Chevret D."/>
            <person name="Hainaut M."/>
            <person name="Lin J."/>
            <person name="Wang M."/>
            <person name="Pangilinan J."/>
            <person name="Lipzen A."/>
            <person name="Lesage-Meessen L."/>
            <person name="Navarro D."/>
            <person name="Riley R."/>
            <person name="Grigoriev I.V."/>
            <person name="Zhou S."/>
            <person name="Raouche S."/>
            <person name="Rosso M.N."/>
        </authorList>
    </citation>
    <scope>NUCLEOTIDE SEQUENCE [LARGE SCALE GENOMIC DNA]</scope>
    <source>
        <strain evidence="4 5">BRFM 1820</strain>
    </source>
</reference>
<organism evidence="4 5">
    <name type="scientific">Lentinus brumalis</name>
    <dbReference type="NCBI Taxonomy" id="2498619"/>
    <lineage>
        <taxon>Eukaryota</taxon>
        <taxon>Fungi</taxon>
        <taxon>Dikarya</taxon>
        <taxon>Basidiomycota</taxon>
        <taxon>Agaricomycotina</taxon>
        <taxon>Agaricomycetes</taxon>
        <taxon>Polyporales</taxon>
        <taxon>Polyporaceae</taxon>
        <taxon>Lentinus</taxon>
    </lineage>
</organism>
<keyword evidence="2" id="KW-1133">Transmembrane helix</keyword>
<feature type="compositionally biased region" description="Polar residues" evidence="1">
    <location>
        <begin position="464"/>
        <end position="481"/>
    </location>
</feature>
<evidence type="ECO:0000313" key="4">
    <source>
        <dbReference type="EMBL" id="RDX46004.1"/>
    </source>
</evidence>
<feature type="compositionally biased region" description="Pro residues" evidence="1">
    <location>
        <begin position="422"/>
        <end position="431"/>
    </location>
</feature>
<feature type="region of interest" description="Disordered" evidence="1">
    <location>
        <begin position="464"/>
        <end position="560"/>
    </location>
</feature>
<accession>A0A371D0E0</accession>
<evidence type="ECO:0000313" key="5">
    <source>
        <dbReference type="Proteomes" id="UP000256964"/>
    </source>
</evidence>
<dbReference type="EMBL" id="KZ857431">
    <property type="protein sequence ID" value="RDX46004.1"/>
    <property type="molecule type" value="Genomic_DNA"/>
</dbReference>
<feature type="compositionally biased region" description="Polar residues" evidence="1">
    <location>
        <begin position="253"/>
        <end position="269"/>
    </location>
</feature>
<keyword evidence="2" id="KW-0472">Membrane</keyword>
<keyword evidence="2" id="KW-0812">Transmembrane</keyword>
<evidence type="ECO:0000256" key="2">
    <source>
        <dbReference type="SAM" id="Phobius"/>
    </source>
</evidence>
<name>A0A371D0E0_9APHY</name>
<keyword evidence="3" id="KW-0732">Signal</keyword>
<feature type="region of interest" description="Disordered" evidence="1">
    <location>
        <begin position="331"/>
        <end position="367"/>
    </location>
</feature>
<dbReference type="OrthoDB" id="3265715at2759"/>
<protein>
    <submittedName>
        <fullName evidence="4">Uncharacterized protein</fullName>
    </submittedName>
</protein>
<keyword evidence="5" id="KW-1185">Reference proteome</keyword>
<evidence type="ECO:0000256" key="1">
    <source>
        <dbReference type="SAM" id="MobiDB-lite"/>
    </source>
</evidence>
<feature type="compositionally biased region" description="Basic and acidic residues" evidence="1">
    <location>
        <begin position="342"/>
        <end position="357"/>
    </location>
</feature>
<sequence length="560" mass="58392">MRCRASRPAWISLLISPPILPFLLPIIVTHADPVNVTIDDTSALLVYSPASSWHASTVPCPDCLGPSSSIAFNGTWHDGTHIIPTVDADDDSSTVRSGGRGKGKGGDDDDSGSDSDDDDRRTSSIPSPTANPFFIPNLDSDDPGFQDQPVSVQLNFTGSAVYVYALIPLGAAPANSTPTFMNLTFMLDSQRAGTYQHTGTASASGFLPSQLVFGQAGLAAAPHSLTIQIGPDSVLLLDYIVYTQGSLADGDGSNPTSVSSTSRAPGSQETSSGTGSSAPSVGPGTAKLSSSQSKTHNIATFAGAVGGSVGLLAVLALSLAISIYRRRLRAARRDRRYRHTHNRSDPEFDSESFHTDGSDDSPPMQGPVPFVPRYFPGTVVPAPPPPYSAPDVTTALLSSTSPVPWAPPRIPAPGEDSSYADLPPPTPPPFPEDGLDDYFAPPSFAAAISSPIPAILAGYSPVATTSAPVSTSPMPLHTNGSGSRGVYATDPHPPRSRANSDAQSQRSGYSDRPPSFVSQAPSLIPLPQQDGGGRGEVGGEQARQRISDEDRASVRSARSR</sequence>
<feature type="region of interest" description="Disordered" evidence="1">
    <location>
        <begin position="84"/>
        <end position="146"/>
    </location>
</feature>
<feature type="compositionally biased region" description="Acidic residues" evidence="1">
    <location>
        <begin position="107"/>
        <end position="117"/>
    </location>
</feature>
<dbReference type="STRING" id="139420.A0A371D0E0"/>
<feature type="signal peptide" evidence="3">
    <location>
        <begin position="1"/>
        <end position="31"/>
    </location>
</feature>
<feature type="region of interest" description="Disordered" evidence="1">
    <location>
        <begin position="249"/>
        <end position="290"/>
    </location>
</feature>
<feature type="chain" id="PRO_5016860159" evidence="3">
    <location>
        <begin position="32"/>
        <end position="560"/>
    </location>
</feature>
<evidence type="ECO:0000256" key="3">
    <source>
        <dbReference type="SAM" id="SignalP"/>
    </source>
</evidence>
<feature type="compositionally biased region" description="Polar residues" evidence="1">
    <location>
        <begin position="497"/>
        <end position="508"/>
    </location>
</feature>
<dbReference type="AlphaFoldDB" id="A0A371D0E0"/>
<proteinExistence type="predicted"/>
<gene>
    <name evidence="4" type="ORF">OH76DRAFT_903354</name>
</gene>